<dbReference type="Gramene" id="AUR62014512-RA">
    <property type="protein sequence ID" value="AUR62014512-RA:cds"/>
    <property type="gene ID" value="AUR62014512"/>
</dbReference>
<dbReference type="EC" id="2.8.2.-" evidence="3"/>
<evidence type="ECO:0000256" key="2">
    <source>
        <dbReference type="ARBA" id="ARBA00022679"/>
    </source>
</evidence>
<evidence type="ECO:0000259" key="4">
    <source>
        <dbReference type="Pfam" id="PF00685"/>
    </source>
</evidence>
<evidence type="ECO:0000256" key="1">
    <source>
        <dbReference type="ARBA" id="ARBA00005771"/>
    </source>
</evidence>
<reference evidence="5" key="2">
    <citation type="submission" date="2021-03" db="UniProtKB">
        <authorList>
            <consortium name="EnsemblPlants"/>
        </authorList>
    </citation>
    <scope>IDENTIFICATION</scope>
</reference>
<organism evidence="5 6">
    <name type="scientific">Chenopodium quinoa</name>
    <name type="common">Quinoa</name>
    <dbReference type="NCBI Taxonomy" id="63459"/>
    <lineage>
        <taxon>Eukaryota</taxon>
        <taxon>Viridiplantae</taxon>
        <taxon>Streptophyta</taxon>
        <taxon>Embryophyta</taxon>
        <taxon>Tracheophyta</taxon>
        <taxon>Spermatophyta</taxon>
        <taxon>Magnoliopsida</taxon>
        <taxon>eudicotyledons</taxon>
        <taxon>Gunneridae</taxon>
        <taxon>Pentapetalae</taxon>
        <taxon>Caryophyllales</taxon>
        <taxon>Chenopodiaceae</taxon>
        <taxon>Chenopodioideae</taxon>
        <taxon>Atripliceae</taxon>
        <taxon>Chenopodium</taxon>
    </lineage>
</organism>
<dbReference type="Proteomes" id="UP000596660">
    <property type="component" value="Unplaced"/>
</dbReference>
<proteinExistence type="inferred from homology"/>
<dbReference type="Pfam" id="PF00685">
    <property type="entry name" value="Sulfotransfer_1"/>
    <property type="match status" value="2"/>
</dbReference>
<name>A0A803LKL5_CHEQI</name>
<keyword evidence="6" id="KW-1185">Reference proteome</keyword>
<feature type="domain" description="Sulfotransferase" evidence="4">
    <location>
        <begin position="172"/>
        <end position="295"/>
    </location>
</feature>
<sequence length="300" mass="34524">MVEPSKMNQNTTETIQSEEKAVLVSEEEVEQLKQCFPKANFMGSNQIQLIKIQDFWYPLFLFSNILTCQRHFLAQDTDLVVASFPKTGTTWLKSLLFSIVNRFVQPPSQSSLLSHNPHELVYDLETGVYGVDPKLPTPDQLNDLPSPRLLHSHMPYASLPKSIQDSSCIALNGPYFEHVLGYWKQSLEQPDKVLFLKYEDLKENPSVYLKKLAEFIGMPFSPQEENEGVIKEILELCSIDKLRELEINKNGNLNEFAQNKEFFRDGKVGGWTRYLSDPMVERMNKLMEQKFGESGLSFKF</sequence>
<keyword evidence="2 3" id="KW-0808">Transferase</keyword>
<feature type="domain" description="Sulfotransferase" evidence="4">
    <location>
        <begin position="76"/>
        <end position="168"/>
    </location>
</feature>
<dbReference type="InterPro" id="IPR000863">
    <property type="entry name" value="Sulfotransferase_dom"/>
</dbReference>
<comment type="similarity">
    <text evidence="1 3">Belongs to the sulfotransferase 1 family.</text>
</comment>
<dbReference type="Gene3D" id="3.40.50.300">
    <property type="entry name" value="P-loop containing nucleotide triphosphate hydrolases"/>
    <property type="match status" value="2"/>
</dbReference>
<evidence type="ECO:0000313" key="6">
    <source>
        <dbReference type="Proteomes" id="UP000596660"/>
    </source>
</evidence>
<dbReference type="InterPro" id="IPR027417">
    <property type="entry name" value="P-loop_NTPase"/>
</dbReference>
<dbReference type="AlphaFoldDB" id="A0A803LKL5"/>
<dbReference type="GO" id="GO:0008146">
    <property type="term" value="F:sulfotransferase activity"/>
    <property type="evidence" value="ECO:0007669"/>
    <property type="project" value="InterPro"/>
</dbReference>
<dbReference type="EnsemblPlants" id="AUR62014512-RA">
    <property type="protein sequence ID" value="AUR62014512-RA:cds"/>
    <property type="gene ID" value="AUR62014512"/>
</dbReference>
<dbReference type="PANTHER" id="PTHR11783">
    <property type="entry name" value="SULFOTRANSFERASE SULT"/>
    <property type="match status" value="1"/>
</dbReference>
<protein>
    <recommendedName>
        <fullName evidence="3">Sulfotransferase</fullName>
        <ecNumber evidence="3">2.8.2.-</ecNumber>
    </recommendedName>
</protein>
<dbReference type="SUPFAM" id="SSF52540">
    <property type="entry name" value="P-loop containing nucleoside triphosphate hydrolases"/>
    <property type="match status" value="1"/>
</dbReference>
<reference evidence="5" key="1">
    <citation type="journal article" date="2017" name="Nature">
        <title>The genome of Chenopodium quinoa.</title>
        <authorList>
            <person name="Jarvis D.E."/>
            <person name="Ho Y.S."/>
            <person name="Lightfoot D.J."/>
            <person name="Schmoeckel S.M."/>
            <person name="Li B."/>
            <person name="Borm T.J.A."/>
            <person name="Ohyanagi H."/>
            <person name="Mineta K."/>
            <person name="Michell C.T."/>
            <person name="Saber N."/>
            <person name="Kharbatia N.M."/>
            <person name="Rupper R.R."/>
            <person name="Sharp A.R."/>
            <person name="Dally N."/>
            <person name="Boughton B.A."/>
            <person name="Woo Y.H."/>
            <person name="Gao G."/>
            <person name="Schijlen E.G.W.M."/>
            <person name="Guo X."/>
            <person name="Momin A.A."/>
            <person name="Negrao S."/>
            <person name="Al-Babili S."/>
            <person name="Gehring C."/>
            <person name="Roessner U."/>
            <person name="Jung C."/>
            <person name="Murphy K."/>
            <person name="Arold S.T."/>
            <person name="Gojobori T."/>
            <person name="van der Linden C.G."/>
            <person name="van Loo E.N."/>
            <person name="Jellen E.N."/>
            <person name="Maughan P.J."/>
            <person name="Tester M."/>
        </authorList>
    </citation>
    <scope>NUCLEOTIDE SEQUENCE [LARGE SCALE GENOMIC DNA]</scope>
    <source>
        <strain evidence="5">cv. PI 614886</strain>
    </source>
</reference>
<evidence type="ECO:0000313" key="5">
    <source>
        <dbReference type="EnsemblPlants" id="AUR62014512-RA:cds"/>
    </source>
</evidence>
<accession>A0A803LKL5</accession>
<evidence type="ECO:0000256" key="3">
    <source>
        <dbReference type="RuleBase" id="RU361155"/>
    </source>
</evidence>
<dbReference type="OMA" id="RNHRAIE"/>